<dbReference type="EMBL" id="CM056742">
    <property type="protein sequence ID" value="KAJ8679521.1"/>
    <property type="molecule type" value="Genomic_DNA"/>
</dbReference>
<name>A0ACC2P7V1_9HYME</name>
<sequence>MSHKGCIGILNLSSSYLRGVRVVDDERQKFWRPKYQADCARDGSAQSCRPTTLPPLPLNQPASYPRRIVDVGLVDVVSTRVAVTCTDLDVPKIGESAIRAQSQNLRTRLPKICLNLPLVEACEVWKTFLDF</sequence>
<protein>
    <submittedName>
        <fullName evidence="1">Uncharacterized protein</fullName>
    </submittedName>
</protein>
<evidence type="ECO:0000313" key="2">
    <source>
        <dbReference type="Proteomes" id="UP001239111"/>
    </source>
</evidence>
<evidence type="ECO:0000313" key="1">
    <source>
        <dbReference type="EMBL" id="KAJ8679521.1"/>
    </source>
</evidence>
<keyword evidence="2" id="KW-1185">Reference proteome</keyword>
<gene>
    <name evidence="1" type="ORF">QAD02_015308</name>
</gene>
<comment type="caution">
    <text evidence="1">The sequence shown here is derived from an EMBL/GenBank/DDBJ whole genome shotgun (WGS) entry which is preliminary data.</text>
</comment>
<reference evidence="1" key="1">
    <citation type="submission" date="2023-04" db="EMBL/GenBank/DDBJ databases">
        <title>A chromosome-level genome assembly of the parasitoid wasp Eretmocerus hayati.</title>
        <authorList>
            <person name="Zhong Y."/>
            <person name="Liu S."/>
            <person name="Liu Y."/>
        </authorList>
    </citation>
    <scope>NUCLEOTIDE SEQUENCE</scope>
    <source>
        <strain evidence="1">ZJU_SS_LIU_2023</strain>
    </source>
</reference>
<organism evidence="1 2">
    <name type="scientific">Eretmocerus hayati</name>
    <dbReference type="NCBI Taxonomy" id="131215"/>
    <lineage>
        <taxon>Eukaryota</taxon>
        <taxon>Metazoa</taxon>
        <taxon>Ecdysozoa</taxon>
        <taxon>Arthropoda</taxon>
        <taxon>Hexapoda</taxon>
        <taxon>Insecta</taxon>
        <taxon>Pterygota</taxon>
        <taxon>Neoptera</taxon>
        <taxon>Endopterygota</taxon>
        <taxon>Hymenoptera</taxon>
        <taxon>Apocrita</taxon>
        <taxon>Proctotrupomorpha</taxon>
        <taxon>Chalcidoidea</taxon>
        <taxon>Aphelinidae</taxon>
        <taxon>Aphelininae</taxon>
        <taxon>Eretmocerus</taxon>
    </lineage>
</organism>
<accession>A0ACC2P7V1</accession>
<proteinExistence type="predicted"/>
<dbReference type="Proteomes" id="UP001239111">
    <property type="component" value="Chromosome 2"/>
</dbReference>